<keyword evidence="5 6" id="KW-0720">Serine protease</keyword>
<dbReference type="EC" id="3.4.21.-" evidence="6"/>
<keyword evidence="2 6" id="KW-0645">Protease</keyword>
<dbReference type="EMBL" id="BAAAZC010000031">
    <property type="protein sequence ID" value="GAA3989733.1"/>
    <property type="molecule type" value="Genomic_DNA"/>
</dbReference>
<dbReference type="InterPro" id="IPR008353">
    <property type="entry name" value="Peptidase_S1B_tx"/>
</dbReference>
<dbReference type="PRINTS" id="PR00839">
    <property type="entry name" value="V8PROTEASE"/>
</dbReference>
<dbReference type="SUPFAM" id="SSF50494">
    <property type="entry name" value="Trypsin-like serine proteases"/>
    <property type="match status" value="1"/>
</dbReference>
<evidence type="ECO:0000313" key="7">
    <source>
        <dbReference type="EMBL" id="GAA3989733.1"/>
    </source>
</evidence>
<comment type="caution">
    <text evidence="7">The sequence shown here is derived from an EMBL/GenBank/DDBJ whole genome shotgun (WGS) entry which is preliminary data.</text>
</comment>
<name>A0ABP7QYI8_9SPHI</name>
<proteinExistence type="inferred from homology"/>
<dbReference type="InterPro" id="IPR043504">
    <property type="entry name" value="Peptidase_S1_PA_chymotrypsin"/>
</dbReference>
<evidence type="ECO:0000313" key="8">
    <source>
        <dbReference type="Proteomes" id="UP001500742"/>
    </source>
</evidence>
<protein>
    <recommendedName>
        <fullName evidence="6">Serine protease</fullName>
        <ecNumber evidence="6">3.4.21.-</ecNumber>
    </recommendedName>
</protein>
<dbReference type="Gene3D" id="2.40.10.10">
    <property type="entry name" value="Trypsin-like serine proteases"/>
    <property type="match status" value="2"/>
</dbReference>
<organism evidence="7 8">
    <name type="scientific">Mucilaginibacter dorajii</name>
    <dbReference type="NCBI Taxonomy" id="692994"/>
    <lineage>
        <taxon>Bacteria</taxon>
        <taxon>Pseudomonadati</taxon>
        <taxon>Bacteroidota</taxon>
        <taxon>Sphingobacteriia</taxon>
        <taxon>Sphingobacteriales</taxon>
        <taxon>Sphingobacteriaceae</taxon>
        <taxon>Mucilaginibacter</taxon>
    </lineage>
</organism>
<sequence>MINFEGGPLTMWTNILRYVMNNQKTDQLVDAILVQHPDNPYLMAYKEEVLQDYNLGPDIKKIAWNDDVDVRTQEKITGMASTLLPIRFLALGLTAAKSVARVTIPGEGFIEVGSGFLTEHNLFITNNHVLSDPAVAAKATIEFNYEESVSGLPVLPTPFRLDPSAYFKTSGPDDFTAVKIAGDANAKFGSLSLKRTQVKSGDFVNIIQHPGGRFKQIGLYHNVVTFANDDIVQYLTDTEPGSSGSPVFNSNWEVVALHHTGGMLLEPGLKRKMLRNEGISINRIIEGIS</sequence>
<dbReference type="PANTHER" id="PTHR36234:SF5">
    <property type="entry name" value="LYSYL ENDOPEPTIDASE"/>
    <property type="match status" value="1"/>
</dbReference>
<evidence type="ECO:0000256" key="1">
    <source>
        <dbReference type="ARBA" id="ARBA00008764"/>
    </source>
</evidence>
<dbReference type="InterPro" id="IPR009003">
    <property type="entry name" value="Peptidase_S1_PA"/>
</dbReference>
<keyword evidence="8" id="KW-1185">Reference proteome</keyword>
<evidence type="ECO:0000256" key="2">
    <source>
        <dbReference type="ARBA" id="ARBA00022670"/>
    </source>
</evidence>
<comment type="similarity">
    <text evidence="1 6">Belongs to the peptidase S1B family.</text>
</comment>
<accession>A0ABP7QYI8</accession>
<keyword evidence="4 6" id="KW-0378">Hydrolase</keyword>
<dbReference type="Proteomes" id="UP001500742">
    <property type="component" value="Unassembled WGS sequence"/>
</dbReference>
<gene>
    <name evidence="7" type="ORF">GCM10022210_48860</name>
</gene>
<keyword evidence="3" id="KW-0732">Signal</keyword>
<evidence type="ECO:0000256" key="6">
    <source>
        <dbReference type="RuleBase" id="RU004296"/>
    </source>
</evidence>
<dbReference type="Pfam" id="PF13365">
    <property type="entry name" value="Trypsin_2"/>
    <property type="match status" value="1"/>
</dbReference>
<reference evidence="8" key="1">
    <citation type="journal article" date="2019" name="Int. J. Syst. Evol. Microbiol.">
        <title>The Global Catalogue of Microorganisms (GCM) 10K type strain sequencing project: providing services to taxonomists for standard genome sequencing and annotation.</title>
        <authorList>
            <consortium name="The Broad Institute Genomics Platform"/>
            <consortium name="The Broad Institute Genome Sequencing Center for Infectious Disease"/>
            <person name="Wu L."/>
            <person name="Ma J."/>
        </authorList>
    </citation>
    <scope>NUCLEOTIDE SEQUENCE [LARGE SCALE GENOMIC DNA]</scope>
    <source>
        <strain evidence="8">JCM 16601</strain>
    </source>
</reference>
<evidence type="ECO:0000256" key="5">
    <source>
        <dbReference type="ARBA" id="ARBA00022825"/>
    </source>
</evidence>
<evidence type="ECO:0000256" key="4">
    <source>
        <dbReference type="ARBA" id="ARBA00022801"/>
    </source>
</evidence>
<dbReference type="PANTHER" id="PTHR36234">
    <property type="entry name" value="LYSYL ENDOPEPTIDASE"/>
    <property type="match status" value="1"/>
</dbReference>
<dbReference type="PRINTS" id="PR01774">
    <property type="entry name" value="EXFOLTOXIN"/>
</dbReference>
<dbReference type="InterPro" id="IPR008256">
    <property type="entry name" value="Peptidase_S1B"/>
</dbReference>
<evidence type="ECO:0000256" key="3">
    <source>
        <dbReference type="ARBA" id="ARBA00022729"/>
    </source>
</evidence>